<dbReference type="PANTHER" id="PTHR24198">
    <property type="entry name" value="ANKYRIN REPEAT AND PROTEIN KINASE DOMAIN-CONTAINING PROTEIN"/>
    <property type="match status" value="1"/>
</dbReference>
<dbReference type="InterPro" id="IPR002893">
    <property type="entry name" value="Znf_MYND"/>
</dbReference>
<keyword evidence="10" id="KW-1185">Reference proteome</keyword>
<dbReference type="SMART" id="SM00248">
    <property type="entry name" value="ANK"/>
    <property type="match status" value="3"/>
</dbReference>
<dbReference type="Proteomes" id="UP000290288">
    <property type="component" value="Unassembled WGS sequence"/>
</dbReference>
<dbReference type="PROSITE" id="PS01360">
    <property type="entry name" value="ZF_MYND_1"/>
    <property type="match status" value="1"/>
</dbReference>
<evidence type="ECO:0000256" key="6">
    <source>
        <dbReference type="PROSITE-ProRule" id="PRU00023"/>
    </source>
</evidence>
<keyword evidence="3 7" id="KW-0863">Zinc-finger</keyword>
<accession>A0A4Q2DFC2</accession>
<dbReference type="PANTHER" id="PTHR24198:SF165">
    <property type="entry name" value="ANKYRIN REPEAT-CONTAINING PROTEIN-RELATED"/>
    <property type="match status" value="1"/>
</dbReference>
<dbReference type="GO" id="GO:0008270">
    <property type="term" value="F:zinc ion binding"/>
    <property type="evidence" value="ECO:0007669"/>
    <property type="project" value="UniProtKB-KW"/>
</dbReference>
<keyword evidence="4" id="KW-0862">Zinc</keyword>
<evidence type="ECO:0000256" key="3">
    <source>
        <dbReference type="ARBA" id="ARBA00022771"/>
    </source>
</evidence>
<organism evidence="9 10">
    <name type="scientific">Candolleomyces aberdarensis</name>
    <dbReference type="NCBI Taxonomy" id="2316362"/>
    <lineage>
        <taxon>Eukaryota</taxon>
        <taxon>Fungi</taxon>
        <taxon>Dikarya</taxon>
        <taxon>Basidiomycota</taxon>
        <taxon>Agaricomycotina</taxon>
        <taxon>Agaricomycetes</taxon>
        <taxon>Agaricomycetidae</taxon>
        <taxon>Agaricales</taxon>
        <taxon>Agaricineae</taxon>
        <taxon>Psathyrellaceae</taxon>
        <taxon>Candolleomyces</taxon>
    </lineage>
</organism>
<sequence length="437" mass="47596">MTKSKKTVNFTRQSQWDCPPNVGLIVTDEMKRLLDQDGFLNNRNGGEKLRHLYANQSMGLSVEEFSEFGKACMFGILSVVQLIVGRGEAPPLSDTETAYKYGYATLIIAGSQRVVPQPGASQPQHLEVLKLLISCGLPVDVPDIADYVALHHCVLNPSYCQEELMRALLVGGANVDIQNRWGDTPLHNAAMGGDALGADILLEHGASIDIAEGNGYTVRSFYCRTGPAVNAVVEKWLVKRSGKEKAALTGKTCDQCGVAQKGLKICSKCKTVQYCSQECQRAAWSEHKKKCKTFSSSASVTVVPFYSTDAVRNLPADAIQRGFVAGLPTDPVPLSHLRGSHIPKGIPPGGKPVVVKIQVSPFATRPDGSFAPMRVYTQKRDLVCDIRRDDCPDAFDRIFNIIKNQTISGLKGYFVADLVNQAELVVKVSEPLAAQSW</sequence>
<dbReference type="EMBL" id="SDEE01000326">
    <property type="protein sequence ID" value="RXW17626.1"/>
    <property type="molecule type" value="Genomic_DNA"/>
</dbReference>
<evidence type="ECO:0000313" key="10">
    <source>
        <dbReference type="Proteomes" id="UP000290288"/>
    </source>
</evidence>
<keyword evidence="2" id="KW-0677">Repeat</keyword>
<dbReference type="OrthoDB" id="194358at2759"/>
<reference evidence="9 10" key="1">
    <citation type="submission" date="2019-01" db="EMBL/GenBank/DDBJ databases">
        <title>Draft genome sequence of Psathyrella aberdarensis IHI B618.</title>
        <authorList>
            <person name="Buettner E."/>
            <person name="Kellner H."/>
        </authorList>
    </citation>
    <scope>NUCLEOTIDE SEQUENCE [LARGE SCALE GENOMIC DNA]</scope>
    <source>
        <strain evidence="9 10">IHI B618</strain>
    </source>
</reference>
<dbReference type="InterPro" id="IPR036770">
    <property type="entry name" value="Ankyrin_rpt-contain_sf"/>
</dbReference>
<dbReference type="Gene3D" id="6.10.140.2220">
    <property type="match status" value="1"/>
</dbReference>
<dbReference type="SUPFAM" id="SSF48403">
    <property type="entry name" value="Ankyrin repeat"/>
    <property type="match status" value="1"/>
</dbReference>
<dbReference type="InterPro" id="IPR002110">
    <property type="entry name" value="Ankyrin_rpt"/>
</dbReference>
<keyword evidence="1" id="KW-0479">Metal-binding</keyword>
<evidence type="ECO:0000256" key="5">
    <source>
        <dbReference type="ARBA" id="ARBA00023043"/>
    </source>
</evidence>
<dbReference type="PROSITE" id="PS50865">
    <property type="entry name" value="ZF_MYND_2"/>
    <property type="match status" value="1"/>
</dbReference>
<protein>
    <recommendedName>
        <fullName evidence="8">MYND-type domain-containing protein</fullName>
    </recommendedName>
</protein>
<evidence type="ECO:0000313" key="9">
    <source>
        <dbReference type="EMBL" id="RXW17626.1"/>
    </source>
</evidence>
<dbReference type="SUPFAM" id="SSF144232">
    <property type="entry name" value="HIT/MYND zinc finger-like"/>
    <property type="match status" value="1"/>
</dbReference>
<dbReference type="AlphaFoldDB" id="A0A4Q2DFC2"/>
<name>A0A4Q2DFC2_9AGAR</name>
<evidence type="ECO:0000256" key="2">
    <source>
        <dbReference type="ARBA" id="ARBA00022737"/>
    </source>
</evidence>
<dbReference type="STRING" id="2316362.A0A4Q2DFC2"/>
<evidence type="ECO:0000256" key="1">
    <source>
        <dbReference type="ARBA" id="ARBA00022723"/>
    </source>
</evidence>
<gene>
    <name evidence="9" type="ORF">EST38_g8232</name>
</gene>
<evidence type="ECO:0000259" key="8">
    <source>
        <dbReference type="PROSITE" id="PS50865"/>
    </source>
</evidence>
<evidence type="ECO:0000256" key="4">
    <source>
        <dbReference type="ARBA" id="ARBA00022833"/>
    </source>
</evidence>
<dbReference type="Pfam" id="PF12796">
    <property type="entry name" value="Ank_2"/>
    <property type="match status" value="1"/>
</dbReference>
<proteinExistence type="predicted"/>
<dbReference type="PROSITE" id="PS50297">
    <property type="entry name" value="ANK_REP_REGION"/>
    <property type="match status" value="1"/>
</dbReference>
<dbReference type="Gene3D" id="1.25.40.20">
    <property type="entry name" value="Ankyrin repeat-containing domain"/>
    <property type="match status" value="1"/>
</dbReference>
<keyword evidence="5 6" id="KW-0040">ANK repeat</keyword>
<evidence type="ECO:0000256" key="7">
    <source>
        <dbReference type="PROSITE-ProRule" id="PRU00134"/>
    </source>
</evidence>
<dbReference type="Pfam" id="PF01753">
    <property type="entry name" value="zf-MYND"/>
    <property type="match status" value="1"/>
</dbReference>
<feature type="domain" description="MYND-type" evidence="8">
    <location>
        <begin position="253"/>
        <end position="291"/>
    </location>
</feature>
<dbReference type="PROSITE" id="PS50088">
    <property type="entry name" value="ANK_REPEAT"/>
    <property type="match status" value="1"/>
</dbReference>
<comment type="caution">
    <text evidence="9">The sequence shown here is derived from an EMBL/GenBank/DDBJ whole genome shotgun (WGS) entry which is preliminary data.</text>
</comment>
<feature type="repeat" description="ANK" evidence="6">
    <location>
        <begin position="181"/>
        <end position="213"/>
    </location>
</feature>